<dbReference type="AlphaFoldDB" id="A0A9J6RJE1"/>
<dbReference type="EMBL" id="JAPTGG010000003">
    <property type="protein sequence ID" value="MCZ0864481.1"/>
    <property type="molecule type" value="Genomic_DNA"/>
</dbReference>
<keyword evidence="1" id="KW-0472">Membrane</keyword>
<evidence type="ECO:0000313" key="2">
    <source>
        <dbReference type="EMBL" id="MCZ0864481.1"/>
    </source>
</evidence>
<sequence length="58" mass="6033">MKPKHYFRSVCVLAGLVLVACGLIDGYSNVLPYLDAQWLLGAGVALVALAARKAGMAG</sequence>
<dbReference type="PROSITE" id="PS51257">
    <property type="entry name" value="PROKAR_LIPOPROTEIN"/>
    <property type="match status" value="1"/>
</dbReference>
<evidence type="ECO:0000256" key="1">
    <source>
        <dbReference type="SAM" id="Phobius"/>
    </source>
</evidence>
<accession>A0A9J6RJE1</accession>
<feature type="transmembrane region" description="Helical" evidence="1">
    <location>
        <begin position="36"/>
        <end position="55"/>
    </location>
</feature>
<gene>
    <name evidence="2" type="ORF">O0V09_04680</name>
</gene>
<name>A0A9J6RJE1_9GAMM</name>
<keyword evidence="1" id="KW-0812">Transmembrane</keyword>
<evidence type="ECO:0000313" key="3">
    <source>
        <dbReference type="Proteomes" id="UP001069090"/>
    </source>
</evidence>
<keyword evidence="3" id="KW-1185">Reference proteome</keyword>
<evidence type="ECO:0008006" key="4">
    <source>
        <dbReference type="Google" id="ProtNLM"/>
    </source>
</evidence>
<comment type="caution">
    <text evidence="2">The sequence shown here is derived from an EMBL/GenBank/DDBJ whole genome shotgun (WGS) entry which is preliminary data.</text>
</comment>
<dbReference type="Proteomes" id="UP001069090">
    <property type="component" value="Unassembled WGS sequence"/>
</dbReference>
<keyword evidence="1" id="KW-1133">Transmembrane helix</keyword>
<reference evidence="2 3" key="1">
    <citation type="submission" date="2022-12" db="EMBL/GenBank/DDBJ databases">
        <title>Dasania phycosphaerae sp. nov., isolated from particulate material of the south coast of Korea.</title>
        <authorList>
            <person name="Jiang Y."/>
        </authorList>
    </citation>
    <scope>NUCLEOTIDE SEQUENCE [LARGE SCALE GENOMIC DNA]</scope>
    <source>
        <strain evidence="2 3">GY-19</strain>
    </source>
</reference>
<protein>
    <recommendedName>
        <fullName evidence="4">Lipoprotein</fullName>
    </recommendedName>
</protein>
<organism evidence="2 3">
    <name type="scientific">Dasania phycosphaerae</name>
    <dbReference type="NCBI Taxonomy" id="2950436"/>
    <lineage>
        <taxon>Bacteria</taxon>
        <taxon>Pseudomonadati</taxon>
        <taxon>Pseudomonadota</taxon>
        <taxon>Gammaproteobacteria</taxon>
        <taxon>Cellvibrionales</taxon>
        <taxon>Spongiibacteraceae</taxon>
        <taxon>Dasania</taxon>
    </lineage>
</organism>
<proteinExistence type="predicted"/>
<dbReference type="RefSeq" id="WP_258330636.1">
    <property type="nucleotide sequence ID" value="NZ_JAPTGG010000003.1"/>
</dbReference>